<comment type="caution">
    <text evidence="2">The sequence shown here is derived from an EMBL/GenBank/DDBJ whole genome shotgun (WGS) entry which is preliminary data.</text>
</comment>
<feature type="transmembrane region" description="Helical" evidence="1">
    <location>
        <begin position="271"/>
        <end position="304"/>
    </location>
</feature>
<gene>
    <name evidence="2" type="ORF">VTL71DRAFT_1983</name>
</gene>
<feature type="transmembrane region" description="Helical" evidence="1">
    <location>
        <begin position="211"/>
        <end position="234"/>
    </location>
</feature>
<organism evidence="2 3">
    <name type="scientific">Oculimacula yallundae</name>
    <dbReference type="NCBI Taxonomy" id="86028"/>
    <lineage>
        <taxon>Eukaryota</taxon>
        <taxon>Fungi</taxon>
        <taxon>Dikarya</taxon>
        <taxon>Ascomycota</taxon>
        <taxon>Pezizomycotina</taxon>
        <taxon>Leotiomycetes</taxon>
        <taxon>Helotiales</taxon>
        <taxon>Ploettnerulaceae</taxon>
        <taxon>Oculimacula</taxon>
    </lineage>
</organism>
<evidence type="ECO:0000256" key="1">
    <source>
        <dbReference type="SAM" id="Phobius"/>
    </source>
</evidence>
<name>A0ABR4CC69_9HELO</name>
<evidence type="ECO:0000313" key="2">
    <source>
        <dbReference type="EMBL" id="KAL2067558.1"/>
    </source>
</evidence>
<keyword evidence="1" id="KW-0812">Transmembrane</keyword>
<keyword evidence="1" id="KW-0472">Membrane</keyword>
<reference evidence="2 3" key="1">
    <citation type="journal article" date="2024" name="Commun. Biol.">
        <title>Comparative genomic analysis of thermophilic fungi reveals convergent evolutionary adaptations and gene losses.</title>
        <authorList>
            <person name="Steindorff A.S."/>
            <person name="Aguilar-Pontes M.V."/>
            <person name="Robinson A.J."/>
            <person name="Andreopoulos B."/>
            <person name="LaButti K."/>
            <person name="Kuo A."/>
            <person name="Mondo S."/>
            <person name="Riley R."/>
            <person name="Otillar R."/>
            <person name="Haridas S."/>
            <person name="Lipzen A."/>
            <person name="Grimwood J."/>
            <person name="Schmutz J."/>
            <person name="Clum A."/>
            <person name="Reid I.D."/>
            <person name="Moisan M.C."/>
            <person name="Butler G."/>
            <person name="Nguyen T.T.M."/>
            <person name="Dewar K."/>
            <person name="Conant G."/>
            <person name="Drula E."/>
            <person name="Henrissat B."/>
            <person name="Hansel C."/>
            <person name="Singer S."/>
            <person name="Hutchinson M.I."/>
            <person name="de Vries R.P."/>
            <person name="Natvig D.O."/>
            <person name="Powell A.J."/>
            <person name="Tsang A."/>
            <person name="Grigoriev I.V."/>
        </authorList>
    </citation>
    <scope>NUCLEOTIDE SEQUENCE [LARGE SCALE GENOMIC DNA]</scope>
    <source>
        <strain evidence="2 3">CBS 494.80</strain>
    </source>
</reference>
<sequence>MAMREIGTWDREECERVLRIAEGGLHDIKESRGQLNHQFQSQVMELSHAQALERLVPATSTVVSRTSNSILYGLRHGHDMRNPTSTPLPCHQSNHRNRVLHRRALAHVEMIERGLTLRSLLWLPMVQQSIKLFPWIVSGASGTKSVACVFIASFLLFEFIHFHSKHRLTDDEVEEALDLMADWDEDDRGPSVRNNTVGERSASGKTKAAAFYKYGTISTTFATVLNIIAFGAMFNFQVPLKAIFKFSLIPLWPINGPIKIWNVSAWKTNIAWWRVVLILPGLTAVSAVMAIHIILFCVALLWLFWKLMLVHRNVVVYLARIVMGKLSPTMLGKAFVLDIATANCVGLETSVIGILWFSGLGVREGFAYDCAGTWKCGWYDWLG</sequence>
<keyword evidence="3" id="KW-1185">Reference proteome</keyword>
<feature type="transmembrane region" description="Helical" evidence="1">
    <location>
        <begin position="132"/>
        <end position="157"/>
    </location>
</feature>
<protein>
    <submittedName>
        <fullName evidence="2">Uncharacterized protein</fullName>
    </submittedName>
</protein>
<dbReference type="EMBL" id="JAZHXI010000010">
    <property type="protein sequence ID" value="KAL2067558.1"/>
    <property type="molecule type" value="Genomic_DNA"/>
</dbReference>
<keyword evidence="1" id="KW-1133">Transmembrane helix</keyword>
<evidence type="ECO:0000313" key="3">
    <source>
        <dbReference type="Proteomes" id="UP001595075"/>
    </source>
</evidence>
<dbReference type="Proteomes" id="UP001595075">
    <property type="component" value="Unassembled WGS sequence"/>
</dbReference>
<proteinExistence type="predicted"/>
<accession>A0ABR4CC69</accession>